<evidence type="ECO:0008006" key="3">
    <source>
        <dbReference type="Google" id="ProtNLM"/>
    </source>
</evidence>
<organism evidence="1 2">
    <name type="scientific">Saccharomonospora cyanea NA-134</name>
    <dbReference type="NCBI Taxonomy" id="882082"/>
    <lineage>
        <taxon>Bacteria</taxon>
        <taxon>Bacillati</taxon>
        <taxon>Actinomycetota</taxon>
        <taxon>Actinomycetes</taxon>
        <taxon>Pseudonocardiales</taxon>
        <taxon>Pseudonocardiaceae</taxon>
        <taxon>Saccharomonospora</taxon>
    </lineage>
</organism>
<proteinExistence type="predicted"/>
<dbReference type="AlphaFoldDB" id="H5XJC2"/>
<accession>H5XJC2</accession>
<dbReference type="RefSeq" id="WP_005458944.1">
    <property type="nucleotide sequence ID" value="NZ_CM001440.1"/>
</dbReference>
<reference evidence="1 2" key="1">
    <citation type="submission" date="2011-11" db="EMBL/GenBank/DDBJ databases">
        <title>The Noncontiguous Finished sequence of Saccharomonospora cyanea NA-134.</title>
        <authorList>
            <consortium name="US DOE Joint Genome Institute"/>
            <person name="Lucas S."/>
            <person name="Han J."/>
            <person name="Lapidus A."/>
            <person name="Cheng J.-F."/>
            <person name="Goodwin L."/>
            <person name="Pitluck S."/>
            <person name="Peters L."/>
            <person name="Ovchinnikova G."/>
            <person name="Lu M."/>
            <person name="Detter J.C."/>
            <person name="Han C."/>
            <person name="Tapia R."/>
            <person name="Land M."/>
            <person name="Hauser L."/>
            <person name="Kyrpides N."/>
            <person name="Ivanova N."/>
            <person name="Pagani I."/>
            <person name="Brambilla E.-M."/>
            <person name="Klenk H.-P."/>
            <person name="Woyke T."/>
        </authorList>
    </citation>
    <scope>NUCLEOTIDE SEQUENCE [LARGE SCALE GENOMIC DNA]</scope>
    <source>
        <strain evidence="1 2">NA-134</strain>
    </source>
</reference>
<evidence type="ECO:0000313" key="2">
    <source>
        <dbReference type="Proteomes" id="UP000002791"/>
    </source>
</evidence>
<dbReference type="EMBL" id="CM001440">
    <property type="protein sequence ID" value="EHR62932.1"/>
    <property type="molecule type" value="Genomic_DNA"/>
</dbReference>
<dbReference type="Proteomes" id="UP000002791">
    <property type="component" value="Chromosome"/>
</dbReference>
<name>H5XJC2_9PSEU</name>
<dbReference type="STRING" id="882082.SaccyDRAFT_4111"/>
<sequence>MAEDWFNALADEAANGVSATDAVGAVLGGPAGAVALGASVAARAAAGGGGSWSFDKDEIDAVIAEWKALAEDLQADRTEFHSAATVNAPSNDQPSTRFMVDLVDGLAALENSNRSMWRYVDEFIGKLEEAKRAVGQVDDENSETFKG</sequence>
<protein>
    <recommendedName>
        <fullName evidence="3">PE domain-containing protein</fullName>
    </recommendedName>
</protein>
<dbReference type="HOGENOM" id="CLU_1721017_0_0_11"/>
<gene>
    <name evidence="1" type="ORF">SaccyDRAFT_4111</name>
</gene>
<evidence type="ECO:0000313" key="1">
    <source>
        <dbReference type="EMBL" id="EHR62932.1"/>
    </source>
</evidence>
<keyword evidence="2" id="KW-1185">Reference proteome</keyword>
<dbReference type="OrthoDB" id="3556651at2"/>